<dbReference type="InterPro" id="IPR013885">
    <property type="entry name" value="DUF1764_euk"/>
</dbReference>
<dbReference type="OrthoDB" id="20835at2759"/>
<dbReference type="PANTHER" id="PTHR34066">
    <property type="entry name" value="GROWTH FACTOR 2"/>
    <property type="match status" value="1"/>
</dbReference>
<evidence type="ECO:0000256" key="1">
    <source>
        <dbReference type="SAM" id="MobiDB-lite"/>
    </source>
</evidence>
<dbReference type="Proteomes" id="UP000250235">
    <property type="component" value="Unassembled WGS sequence"/>
</dbReference>
<protein>
    <submittedName>
        <fullName evidence="2">Uncharacterized protein</fullName>
    </submittedName>
</protein>
<dbReference type="Pfam" id="PF08576">
    <property type="entry name" value="DUF1764"/>
    <property type="match status" value="1"/>
</dbReference>
<feature type="compositionally biased region" description="Basic residues" evidence="1">
    <location>
        <begin position="174"/>
        <end position="183"/>
    </location>
</feature>
<evidence type="ECO:0000313" key="3">
    <source>
        <dbReference type="Proteomes" id="UP000250235"/>
    </source>
</evidence>
<feature type="compositionally biased region" description="Basic and acidic residues" evidence="1">
    <location>
        <begin position="151"/>
        <end position="163"/>
    </location>
</feature>
<dbReference type="EMBL" id="KV006892">
    <property type="protein sequence ID" value="KZV32283.1"/>
    <property type="molecule type" value="Genomic_DNA"/>
</dbReference>
<feature type="region of interest" description="Disordered" evidence="1">
    <location>
        <begin position="150"/>
        <end position="199"/>
    </location>
</feature>
<name>A0A2Z7BCR9_9LAMI</name>
<feature type="region of interest" description="Disordered" evidence="1">
    <location>
        <begin position="110"/>
        <end position="131"/>
    </location>
</feature>
<proteinExistence type="predicted"/>
<accession>A0A2Z7BCR9</accession>
<reference evidence="2 3" key="1">
    <citation type="journal article" date="2015" name="Proc. Natl. Acad. Sci. U.S.A.">
        <title>The resurrection genome of Boea hygrometrica: A blueprint for survival of dehydration.</title>
        <authorList>
            <person name="Xiao L."/>
            <person name="Yang G."/>
            <person name="Zhang L."/>
            <person name="Yang X."/>
            <person name="Zhao S."/>
            <person name="Ji Z."/>
            <person name="Zhou Q."/>
            <person name="Hu M."/>
            <person name="Wang Y."/>
            <person name="Chen M."/>
            <person name="Xu Y."/>
            <person name="Jin H."/>
            <person name="Xiao X."/>
            <person name="Hu G."/>
            <person name="Bao F."/>
            <person name="Hu Y."/>
            <person name="Wan P."/>
            <person name="Li L."/>
            <person name="Deng X."/>
            <person name="Kuang T."/>
            <person name="Xiang C."/>
            <person name="Zhu J.K."/>
            <person name="Oliver M.J."/>
            <person name="He Y."/>
        </authorList>
    </citation>
    <scope>NUCLEOTIDE SEQUENCE [LARGE SCALE GENOMIC DNA]</scope>
    <source>
        <strain evidence="3">cv. XS01</strain>
    </source>
</reference>
<dbReference type="AlphaFoldDB" id="A0A2Z7BCR9"/>
<evidence type="ECO:0000313" key="2">
    <source>
        <dbReference type="EMBL" id="KZV32283.1"/>
    </source>
</evidence>
<organism evidence="2 3">
    <name type="scientific">Dorcoceras hygrometricum</name>
    <dbReference type="NCBI Taxonomy" id="472368"/>
    <lineage>
        <taxon>Eukaryota</taxon>
        <taxon>Viridiplantae</taxon>
        <taxon>Streptophyta</taxon>
        <taxon>Embryophyta</taxon>
        <taxon>Tracheophyta</taxon>
        <taxon>Spermatophyta</taxon>
        <taxon>Magnoliopsida</taxon>
        <taxon>eudicotyledons</taxon>
        <taxon>Gunneridae</taxon>
        <taxon>Pentapetalae</taxon>
        <taxon>asterids</taxon>
        <taxon>lamiids</taxon>
        <taxon>Lamiales</taxon>
        <taxon>Gesneriaceae</taxon>
        <taxon>Didymocarpoideae</taxon>
        <taxon>Trichosporeae</taxon>
        <taxon>Loxocarpinae</taxon>
        <taxon>Dorcoceras</taxon>
    </lineage>
</organism>
<dbReference type="PANTHER" id="PTHR34066:SF1">
    <property type="entry name" value="DUF1764 FAMILY PROTEIN"/>
    <property type="match status" value="1"/>
</dbReference>
<gene>
    <name evidence="2" type="ORF">F511_18462</name>
</gene>
<keyword evidence="3" id="KW-1185">Reference proteome</keyword>
<sequence>MGDYGDAMMRDQNDTRARTKAQNRANVMQLKMVLFPLLRFELYVDAGSDLEFFIIVTRELLGVECFSMFVLGDPYKTLFIVRINYEKSESRINSEFEAYGPIKGMIKESSSKKKIKPACSPGVEKDKPSLKPKRIGSEIDEIFARTKRKRAEKETSVEKEKPVKASASSARSHDKLKIRKNKKMKDDQDNPFADSIFRPRKKTAEGLSIYTEEELGFGKPDAGGSRLCPFDCDCCF</sequence>